<gene>
    <name evidence="3" type="ORF">P1J78_14215</name>
</gene>
<evidence type="ECO:0000256" key="1">
    <source>
        <dbReference type="PROSITE-ProRule" id="PRU00169"/>
    </source>
</evidence>
<evidence type="ECO:0000313" key="3">
    <source>
        <dbReference type="EMBL" id="MDF0601895.1"/>
    </source>
</evidence>
<evidence type="ECO:0000313" key="4">
    <source>
        <dbReference type="Proteomes" id="UP001220964"/>
    </source>
</evidence>
<dbReference type="InterPro" id="IPR011006">
    <property type="entry name" value="CheY-like_superfamily"/>
</dbReference>
<reference evidence="3" key="1">
    <citation type="submission" date="2023-03" db="EMBL/GenBank/DDBJ databases">
        <title>Multiphase analysis and comparison of six strains from genera Psychromarinibacter, Lutimaribacter, and Maritimibacter, including a novel species: Psychromarinibacter sediminicola sp. nov.</title>
        <authorList>
            <person name="Wang Y.-H."/>
            <person name="Ye M.-Q."/>
            <person name="Du Z.-J."/>
        </authorList>
    </citation>
    <scope>NUCLEOTIDE SEQUENCE</scope>
    <source>
        <strain evidence="3">C21-152</strain>
    </source>
</reference>
<dbReference type="Pfam" id="PF00072">
    <property type="entry name" value="Response_reg"/>
    <property type="match status" value="1"/>
</dbReference>
<dbReference type="PROSITE" id="PS50110">
    <property type="entry name" value="RESPONSE_REGULATORY"/>
    <property type="match status" value="1"/>
</dbReference>
<protein>
    <submittedName>
        <fullName evidence="3">Response regulator</fullName>
    </submittedName>
</protein>
<evidence type="ECO:0000259" key="2">
    <source>
        <dbReference type="PROSITE" id="PS50110"/>
    </source>
</evidence>
<dbReference type="RefSeq" id="WP_275568035.1">
    <property type="nucleotide sequence ID" value="NZ_JARGYC010000037.1"/>
</dbReference>
<keyword evidence="4" id="KW-1185">Reference proteome</keyword>
<dbReference type="SUPFAM" id="SSF52172">
    <property type="entry name" value="CheY-like"/>
    <property type="match status" value="1"/>
</dbReference>
<name>A0AAE3T8X4_9RHOB</name>
<comment type="caution">
    <text evidence="3">The sequence shown here is derived from an EMBL/GenBank/DDBJ whole genome shotgun (WGS) entry which is preliminary data.</text>
</comment>
<dbReference type="GO" id="GO:0000160">
    <property type="term" value="P:phosphorelay signal transduction system"/>
    <property type="evidence" value="ECO:0007669"/>
    <property type="project" value="InterPro"/>
</dbReference>
<proteinExistence type="predicted"/>
<dbReference type="EMBL" id="JARGYC010000037">
    <property type="protein sequence ID" value="MDF0601895.1"/>
    <property type="molecule type" value="Genomic_DNA"/>
</dbReference>
<keyword evidence="1" id="KW-0597">Phosphoprotein</keyword>
<dbReference type="AlphaFoldDB" id="A0AAE3T8X4"/>
<dbReference type="Gene3D" id="3.40.50.2300">
    <property type="match status" value="1"/>
</dbReference>
<dbReference type="InterPro" id="IPR001789">
    <property type="entry name" value="Sig_transdc_resp-reg_receiver"/>
</dbReference>
<dbReference type="SMART" id="SM00448">
    <property type="entry name" value="REC"/>
    <property type="match status" value="1"/>
</dbReference>
<organism evidence="3 4">
    <name type="scientific">Psychromarinibacter sediminicola</name>
    <dbReference type="NCBI Taxonomy" id="3033385"/>
    <lineage>
        <taxon>Bacteria</taxon>
        <taxon>Pseudomonadati</taxon>
        <taxon>Pseudomonadota</taxon>
        <taxon>Alphaproteobacteria</taxon>
        <taxon>Rhodobacterales</taxon>
        <taxon>Paracoccaceae</taxon>
        <taxon>Psychromarinibacter</taxon>
    </lineage>
</organism>
<feature type="modified residue" description="4-aspartylphosphate" evidence="1">
    <location>
        <position position="62"/>
    </location>
</feature>
<sequence>MLFPIEGLAGLRILVAEDEMLILLDIEAILDEVGCEIVGLVASVDAALTTIRLNDLDGALLDMSLHGKRITPVAEELVARGVPFLLCTGYGREPNDEAAIRDAPRLTKPFSTDSLRAAMNEAFKSVART</sequence>
<accession>A0AAE3T8X4</accession>
<feature type="domain" description="Response regulatory" evidence="2">
    <location>
        <begin position="12"/>
        <end position="123"/>
    </location>
</feature>
<dbReference type="Proteomes" id="UP001220964">
    <property type="component" value="Unassembled WGS sequence"/>
</dbReference>